<comment type="function">
    <text evidence="1">Required for O(2)-independent ubiquinone (coenzyme Q) biosynthesis. Likely functions as an accessory factor.</text>
</comment>
<gene>
    <name evidence="1" type="primary">ubiT</name>
    <name evidence="3" type="ORF">AWT59_1103</name>
</gene>
<proteinExistence type="inferred from homology"/>
<dbReference type="InterPro" id="IPR036527">
    <property type="entry name" value="SCP2_sterol-bd_dom_sf"/>
</dbReference>
<comment type="caution">
    <text evidence="3">The sequence shown here is derived from an EMBL/GenBank/DDBJ whole genome shotgun (WGS) entry which is preliminary data.</text>
</comment>
<feature type="domain" description="SCP2" evidence="2">
    <location>
        <begin position="41"/>
        <end position="129"/>
    </location>
</feature>
<name>A0A139BUX9_9PROT</name>
<evidence type="ECO:0000259" key="2">
    <source>
        <dbReference type="Pfam" id="PF02036"/>
    </source>
</evidence>
<comment type="pathway">
    <text evidence="1">Cofactor biosynthesis; ubiquinone biosynthesis.</text>
</comment>
<dbReference type="GO" id="GO:0006744">
    <property type="term" value="P:ubiquinone biosynthetic process"/>
    <property type="evidence" value="ECO:0007669"/>
    <property type="project" value="UniProtKB-UniRule"/>
</dbReference>
<dbReference type="Pfam" id="PF02036">
    <property type="entry name" value="SCP2"/>
    <property type="match status" value="1"/>
</dbReference>
<evidence type="ECO:0000313" key="3">
    <source>
        <dbReference type="EMBL" id="KXS32781.1"/>
    </source>
</evidence>
<dbReference type="EMBL" id="LSLI01000019">
    <property type="protein sequence ID" value="KXS32781.1"/>
    <property type="molecule type" value="Genomic_DNA"/>
</dbReference>
<evidence type="ECO:0000256" key="1">
    <source>
        <dbReference type="HAMAP-Rule" id="MF_02231"/>
    </source>
</evidence>
<dbReference type="UniPathway" id="UPA00232"/>
<comment type="similarity">
    <text evidence="1">Belongs to the UbiT family.</text>
</comment>
<reference evidence="3 4" key="1">
    <citation type="submission" date="2016-02" db="EMBL/GenBank/DDBJ databases">
        <authorList>
            <person name="Wen L."/>
            <person name="He K."/>
            <person name="Yang H."/>
        </authorList>
    </citation>
    <scope>NUCLEOTIDE SEQUENCE [LARGE SCALE GENOMIC DNA]</scope>
    <source>
        <strain evidence="3">ShG14-8</strain>
    </source>
</reference>
<protein>
    <recommendedName>
        <fullName evidence="1">Ubiquinone biosynthesis accessory factor UbiT</fullName>
    </recommendedName>
</protein>
<accession>A0A139BUX9</accession>
<evidence type="ECO:0000313" key="4">
    <source>
        <dbReference type="Proteomes" id="UP000070578"/>
    </source>
</evidence>
<dbReference type="HAMAP" id="MF_02231">
    <property type="entry name" value="UbiT"/>
    <property type="match status" value="1"/>
</dbReference>
<dbReference type="AlphaFoldDB" id="A0A139BUX9"/>
<dbReference type="InterPro" id="IPR016830">
    <property type="entry name" value="UbiT"/>
</dbReference>
<keyword evidence="1" id="KW-0831">Ubiquinone biosynthesis</keyword>
<dbReference type="Proteomes" id="UP000070578">
    <property type="component" value="Unassembled WGS sequence"/>
</dbReference>
<dbReference type="InterPro" id="IPR003033">
    <property type="entry name" value="SCP2_sterol-bd_dom"/>
</dbReference>
<sequence>MEQPAFTFPQPVATLVSLLPTFPPSFVLARMLNLALGRIILKQYLEPLHGKQIAIRVRDLGLVLYFTIDADRFIPTRSGKVPDLAISATAQDFYLLATRREDPDTLFFSRRLIVEGDTELGLVAKNTLDAIELPKFDVASLSPRNVIARIRSRIFPA</sequence>
<organism evidence="3 4">
    <name type="scientific">Candidatus Gallionella acididurans</name>
    <dbReference type="NCBI Taxonomy" id="1796491"/>
    <lineage>
        <taxon>Bacteria</taxon>
        <taxon>Pseudomonadati</taxon>
        <taxon>Pseudomonadota</taxon>
        <taxon>Betaproteobacteria</taxon>
        <taxon>Nitrosomonadales</taxon>
        <taxon>Gallionellaceae</taxon>
        <taxon>Gallionella</taxon>
    </lineage>
</organism>
<dbReference type="SUPFAM" id="SSF55718">
    <property type="entry name" value="SCP-like"/>
    <property type="match status" value="1"/>
</dbReference>
<reference evidence="3 4" key="2">
    <citation type="submission" date="2016-03" db="EMBL/GenBank/DDBJ databases">
        <title>New uncultured bacterium of the family Gallionellaceae from acid mine drainage: description and reconstruction of genome based on metagenomic analysis of microbial community.</title>
        <authorList>
            <person name="Kadnikov V."/>
            <person name="Ivasenko D."/>
            <person name="Beletsky A."/>
            <person name="Mardanov A."/>
            <person name="Danilova E."/>
            <person name="Pimenov N."/>
            <person name="Karnachuk O."/>
            <person name="Ravin N."/>
        </authorList>
    </citation>
    <scope>NUCLEOTIDE SEQUENCE [LARGE SCALE GENOMIC DNA]</scope>
    <source>
        <strain evidence="3">ShG14-8</strain>
    </source>
</reference>